<comment type="caution">
    <text evidence="1">The sequence shown here is derived from an EMBL/GenBank/DDBJ whole genome shotgun (WGS) entry which is preliminary data.</text>
</comment>
<gene>
    <name evidence="1" type="ORF">C7B45_08730</name>
</gene>
<proteinExistence type="predicted"/>
<dbReference type="PANTHER" id="PTHR36849:SF1">
    <property type="entry name" value="CYTOPLASMIC PROTEIN"/>
    <property type="match status" value="1"/>
</dbReference>
<accession>A0A2T2WIB3</accession>
<name>A0A2T2WIB3_9FIRM</name>
<evidence type="ECO:0000313" key="2">
    <source>
        <dbReference type="Proteomes" id="UP000241848"/>
    </source>
</evidence>
<dbReference type="Pfam" id="PF22752">
    <property type="entry name" value="DUF488-N3i"/>
    <property type="match status" value="1"/>
</dbReference>
<dbReference type="AlphaFoldDB" id="A0A2T2WIB3"/>
<reference evidence="1 2" key="1">
    <citation type="journal article" date="2014" name="BMC Genomics">
        <title>Comparison of environmental and isolate Sulfobacillus genomes reveals diverse carbon, sulfur, nitrogen, and hydrogen metabolisms.</title>
        <authorList>
            <person name="Justice N.B."/>
            <person name="Norman A."/>
            <person name="Brown C.T."/>
            <person name="Singh A."/>
            <person name="Thomas B.C."/>
            <person name="Banfield J.F."/>
        </authorList>
    </citation>
    <scope>NUCLEOTIDE SEQUENCE [LARGE SCALE GENOMIC DNA]</scope>
    <source>
        <strain evidence="1">AMDSBA3</strain>
    </source>
</reference>
<protein>
    <submittedName>
        <fullName evidence="1">DUF488 domain-containing protein</fullName>
    </submittedName>
</protein>
<evidence type="ECO:0000313" key="1">
    <source>
        <dbReference type="EMBL" id="PSR21965.1"/>
    </source>
</evidence>
<sequence length="135" mass="15928">MMKTTLGFGETNMYEIVTGRIWEASSPSAWRVLADRLWPRGIAKAKAPWDEWVKEIAPSTALRQWYGHVPERFDEFRDRYWQELMMCEDPGLLLQLVRRAEDQPLILLTATKDIEWSHLPVLRDFLQEMGRNHGK</sequence>
<dbReference type="EMBL" id="PXYV01000024">
    <property type="protein sequence ID" value="PSR21965.1"/>
    <property type="molecule type" value="Genomic_DNA"/>
</dbReference>
<dbReference type="Proteomes" id="UP000241848">
    <property type="component" value="Unassembled WGS sequence"/>
</dbReference>
<dbReference type="PANTHER" id="PTHR36849">
    <property type="entry name" value="CYTOPLASMIC PROTEIN-RELATED"/>
    <property type="match status" value="1"/>
</dbReference>
<organism evidence="1 2">
    <name type="scientific">Sulfobacillus acidophilus</name>
    <dbReference type="NCBI Taxonomy" id="53633"/>
    <lineage>
        <taxon>Bacteria</taxon>
        <taxon>Bacillati</taxon>
        <taxon>Bacillota</taxon>
        <taxon>Clostridia</taxon>
        <taxon>Eubacteriales</taxon>
        <taxon>Clostridiales Family XVII. Incertae Sedis</taxon>
        <taxon>Sulfobacillus</taxon>
    </lineage>
</organism>
<dbReference type="InterPro" id="IPR052552">
    <property type="entry name" value="YeaO-like"/>
</dbReference>